<feature type="compositionally biased region" description="Low complexity" evidence="1">
    <location>
        <begin position="244"/>
        <end position="257"/>
    </location>
</feature>
<feature type="compositionally biased region" description="Polar residues" evidence="1">
    <location>
        <begin position="1336"/>
        <end position="1349"/>
    </location>
</feature>
<feature type="compositionally biased region" description="Low complexity" evidence="1">
    <location>
        <begin position="1051"/>
        <end position="1065"/>
    </location>
</feature>
<feature type="compositionally biased region" description="Basic and acidic residues" evidence="1">
    <location>
        <begin position="163"/>
        <end position="195"/>
    </location>
</feature>
<sequence>MSDVGSGNRTPPSKSAREIEELRAKLESLKQRSSSLLEEREPERSNRPTGVEWQPQISLFDLGHFSHSSSLSADVKDSRQLESPSSASSSSSLPSNVFKTSHNARPVTQVKSSSSGRQSNAGKEQEDTAHPPLAPSSRGVRAPYRQMSSASDTARKLTSTHSHSAETRSRTHDIVLEPKNTTSKEREESHGEKQQLHPTGPAWEVDLQGLRVPRPAVAKDKEKGGASIQKQQKTPHMKRTKTQSKASSVASSVAPRRSNADRPIAREHPNQPHEDSRASQQSLTPPPGPTTQPQVMNPHPIPPQVTPPQAPAPIAMQKPSGVPTDVAQGYLAAPIPPYSTLFEAQMAAMQQALLTLGPSVLEAWIARGLGGVPPPNLPPPATAAVPRKAPSQRNSSQSTIGGAALARSPGPASAPSPGPARTRQSEKRSLKPTSEKQQSGTTFALLCSQHSCTSTLQSGSPSRQSKQVKKGASGGCCAPIRPHTEPAPLLREQRRQQRQQEEAQQLRETKKDDLQQQRQQRSPHRPSPVFGKPLPAATTSNSNQKNRANPTRQTLPAGSSPYRCRSSAHESSSSNKNTASQADKRRRQIGSAPALVRPPMPNQSVCPMGMSADTSEKDFPEPPHEDPPSPSPEAEDIPQEHPDATPQNPGGKIVHRITSSKDSSKRGVSRLTPPKPANSHSSDGKSCHQRRPVGANRGSVSHASSSQAAVSVSTSISASKKKGRPGAQSNCANSTTPPSQSRPFPPKSSPPQRIDPAAVWSDDDGRDQHIHAEISRMCAEQEKLMTLLRDLKQSQADILSMISKKDSNPPPAEHRLPSHRSYTPKDLHRNRTHTHTDVPYSPHTTDRKGSTGDHRSRPRTPPPRVSSLSQPKRTPTREPYVPSSLKTVAISYAQAASDLLFRSAAQKAAAEYSFLPSNRVKVPKASPRTRGLQYPHTAKGGSVKRHHKTDISGRGDDECRKGSDTARILARMLQGKGRQEELSDTERKEAGGKGRMASGSLNRKAQLETHAESIMQATQATPPAKSERPPREMTISKPVLSRSHPSKGNGRSPSSSPPAAQQQPRPEAPPSRHEPHVHDRAHNAVGTPSYSVENPLFVSTSINAEDKGIQEPKTEQRNESISEVEGERPVQRNTVGQLVTIPAKVAGAPTPPVSTSPEPRFPLFHSVSFPALFRAPVAPPIRTLSAYPSSPNARPVTPPTSTLKLDNTPWQSPSPPLHEPAASSPTRTRLPAAATSALPQSSPYSPIPFQLGGMRSAVLSSARSPPFDIHQSRVVSPLTVRVSALHSPPSLARPHTVSTPPHGLVQFVSMPSAPAPGTPPSDPSFQRPPSAPPSTAMPQPQSPHQTTRITGRANGVTVPQLAPAGSPPSSAPVPAQPAQQGVIARPLFSVSPVSTATSYISVGRPHTGHQRVHPPSWGHRPWPPPSGGPSPFVRSWTAGPFRAPTPIAPPPPVHVSALGVPVQRGTPVKGGVEVIAAAKGGEAFVAPIARAPQAAAALSRSPNAFASNAQSAQQHHGSLFGFVRRASAAPNASAAGISDAGVNGLHAQMGGEMAGAHTVSVRQGTAQTPIQPPAQLKQQRSSTSSAAVPVSFQT</sequence>
<feature type="compositionally biased region" description="Basic and acidic residues" evidence="1">
    <location>
        <begin position="37"/>
        <end position="46"/>
    </location>
</feature>
<feature type="compositionally biased region" description="Basic and acidic residues" evidence="1">
    <location>
        <begin position="844"/>
        <end position="855"/>
    </location>
</feature>
<feature type="region of interest" description="Disordered" evidence="1">
    <location>
        <begin position="26"/>
        <end position="53"/>
    </location>
</feature>
<feature type="region of interest" description="Disordered" evidence="1">
    <location>
        <begin position="68"/>
        <end position="327"/>
    </location>
</feature>
<evidence type="ECO:0000313" key="2">
    <source>
        <dbReference type="EMBL" id="CEM54643.1"/>
    </source>
</evidence>
<feature type="compositionally biased region" description="Basic and acidic residues" evidence="1">
    <location>
        <begin position="614"/>
        <end position="627"/>
    </location>
</feature>
<proteinExistence type="predicted"/>
<gene>
    <name evidence="2" type="ORF">Cvel_12936</name>
</gene>
<feature type="compositionally biased region" description="Polar residues" evidence="1">
    <location>
        <begin position="453"/>
        <end position="465"/>
    </location>
</feature>
<dbReference type="VEuPathDB" id="CryptoDB:Cvel_12936"/>
<feature type="compositionally biased region" description="Basic and acidic residues" evidence="1">
    <location>
        <begin position="1104"/>
        <end position="1130"/>
    </location>
</feature>
<feature type="region of interest" description="Disordered" evidence="1">
    <location>
        <begin position="1554"/>
        <end position="1594"/>
    </location>
</feature>
<feature type="region of interest" description="Disordered" evidence="1">
    <location>
        <begin position="1288"/>
        <end position="1378"/>
    </location>
</feature>
<feature type="compositionally biased region" description="Polar residues" evidence="1">
    <location>
        <begin position="727"/>
        <end position="742"/>
    </location>
</feature>
<feature type="compositionally biased region" description="Pro residues" evidence="1">
    <location>
        <begin position="299"/>
        <end position="311"/>
    </location>
</feature>
<feature type="region of interest" description="Disordered" evidence="1">
    <location>
        <begin position="1186"/>
        <end position="1244"/>
    </location>
</feature>
<feature type="compositionally biased region" description="Polar residues" evidence="1">
    <location>
        <begin position="537"/>
        <end position="557"/>
    </location>
</feature>
<feature type="compositionally biased region" description="Low complexity" evidence="1">
    <location>
        <begin position="83"/>
        <end position="95"/>
    </location>
</feature>
<reference evidence="2" key="1">
    <citation type="submission" date="2014-11" db="EMBL/GenBank/DDBJ databases">
        <authorList>
            <person name="Otto D Thomas"/>
            <person name="Naeem Raeece"/>
        </authorList>
    </citation>
    <scope>NUCLEOTIDE SEQUENCE</scope>
</reference>
<feature type="region of interest" description="Disordered" evidence="1">
    <location>
        <begin position="921"/>
        <end position="1002"/>
    </location>
</feature>
<feature type="region of interest" description="Disordered" evidence="1">
    <location>
        <begin position="375"/>
        <end position="441"/>
    </location>
</feature>
<feature type="compositionally biased region" description="Low complexity" evidence="1">
    <location>
        <begin position="699"/>
        <end position="718"/>
    </location>
</feature>
<feature type="compositionally biased region" description="Polar residues" evidence="1">
    <location>
        <begin position="146"/>
        <end position="162"/>
    </location>
</feature>
<feature type="compositionally biased region" description="Polar residues" evidence="1">
    <location>
        <begin position="1086"/>
        <end position="1103"/>
    </location>
</feature>
<organism evidence="2">
    <name type="scientific">Chromera velia CCMP2878</name>
    <dbReference type="NCBI Taxonomy" id="1169474"/>
    <lineage>
        <taxon>Eukaryota</taxon>
        <taxon>Sar</taxon>
        <taxon>Alveolata</taxon>
        <taxon>Colpodellida</taxon>
        <taxon>Chromeraceae</taxon>
        <taxon>Chromera</taxon>
    </lineage>
</organism>
<feature type="compositionally biased region" description="Basic and acidic residues" evidence="1">
    <location>
        <begin position="1070"/>
        <end position="1082"/>
    </location>
</feature>
<feature type="compositionally biased region" description="Polar residues" evidence="1">
    <location>
        <begin position="1199"/>
        <end position="1211"/>
    </location>
</feature>
<protein>
    <submittedName>
        <fullName evidence="2">Uncharacterized protein</fullName>
    </submittedName>
</protein>
<feature type="compositionally biased region" description="Polar residues" evidence="1">
    <location>
        <begin position="1560"/>
        <end position="1569"/>
    </location>
</feature>
<feature type="compositionally biased region" description="Basic and acidic residues" evidence="1">
    <location>
        <begin position="977"/>
        <end position="992"/>
    </location>
</feature>
<feature type="compositionally biased region" description="Polar residues" evidence="1">
    <location>
        <begin position="431"/>
        <end position="441"/>
    </location>
</feature>
<feature type="region of interest" description="Disordered" evidence="1">
    <location>
        <begin position="453"/>
        <end position="774"/>
    </location>
</feature>
<feature type="compositionally biased region" description="Low complexity" evidence="1">
    <location>
        <begin position="401"/>
        <end position="411"/>
    </location>
</feature>
<evidence type="ECO:0000256" key="1">
    <source>
        <dbReference type="SAM" id="MobiDB-lite"/>
    </source>
</evidence>
<feature type="compositionally biased region" description="Pro residues" evidence="1">
    <location>
        <begin position="1365"/>
        <end position="1375"/>
    </location>
</feature>
<name>A0A0G4IBU8_9ALVE</name>
<feature type="region of interest" description="Disordered" evidence="1">
    <location>
        <begin position="1014"/>
        <end position="1134"/>
    </location>
</feature>
<feature type="compositionally biased region" description="Polar residues" evidence="1">
    <location>
        <begin position="1576"/>
        <end position="1594"/>
    </location>
</feature>
<feature type="compositionally biased region" description="Basic and acidic residues" evidence="1">
    <location>
        <begin position="949"/>
        <end position="964"/>
    </location>
</feature>
<feature type="region of interest" description="Disordered" evidence="1">
    <location>
        <begin position="799"/>
        <end position="880"/>
    </location>
</feature>
<dbReference type="EMBL" id="CDMZ01005804">
    <property type="protein sequence ID" value="CEM54643.1"/>
    <property type="molecule type" value="Genomic_DNA"/>
</dbReference>
<accession>A0A0G4IBU8</accession>
<feature type="compositionally biased region" description="Basic and acidic residues" evidence="1">
    <location>
        <begin position="803"/>
        <end position="816"/>
    </location>
</feature>
<feature type="compositionally biased region" description="Basic and acidic residues" evidence="1">
    <location>
        <begin position="258"/>
        <end position="277"/>
    </location>
</feature>
<feature type="compositionally biased region" description="Pro residues" evidence="1">
    <location>
        <begin position="1313"/>
        <end position="1322"/>
    </location>
</feature>
<feature type="compositionally biased region" description="Basic residues" evidence="1">
    <location>
        <begin position="233"/>
        <end position="242"/>
    </location>
</feature>
<feature type="compositionally biased region" description="Basic and acidic residues" evidence="1">
    <location>
        <begin position="491"/>
        <end position="515"/>
    </location>
</feature>
<feature type="compositionally biased region" description="Polar residues" evidence="1">
    <location>
        <begin position="391"/>
        <end position="400"/>
    </location>
</feature>
<feature type="compositionally biased region" description="Polar residues" evidence="1">
    <location>
        <begin position="109"/>
        <end position="122"/>
    </location>
</feature>